<dbReference type="Proteomes" id="UP000253958">
    <property type="component" value="Chromosome"/>
</dbReference>
<dbReference type="InterPro" id="IPR038740">
    <property type="entry name" value="BioF2-like_GNAT_dom"/>
</dbReference>
<reference evidence="9 10" key="2">
    <citation type="submission" date="2018-08" db="EMBL/GenBank/DDBJ databases">
        <title>Streptomyces kandeliansis sp. nov., an endophytic bacterium isolated from mangrove plant.</title>
        <authorList>
            <person name="Wang R."/>
        </authorList>
    </citation>
    <scope>NUCLEOTIDE SEQUENCE [LARGE SCALE GENOMIC DNA]</scope>
    <source>
        <strain evidence="10">H14(2018)</strain>
    </source>
</reference>
<evidence type="ECO:0000313" key="10">
    <source>
        <dbReference type="Proteomes" id="UP000253958"/>
    </source>
</evidence>
<keyword evidence="4" id="KW-0573">Peptidoglycan synthesis</keyword>
<dbReference type="InterPro" id="IPR016181">
    <property type="entry name" value="Acyl_CoA_acyltransferase"/>
</dbReference>
<organism evidence="9 10">
    <name type="scientific">Micromonospora aurantiaca</name>
    <name type="common">nom. illeg.</name>
    <dbReference type="NCBI Taxonomy" id="47850"/>
    <lineage>
        <taxon>Bacteria</taxon>
        <taxon>Bacillati</taxon>
        <taxon>Actinomycetota</taxon>
        <taxon>Actinomycetes</taxon>
        <taxon>Micromonosporales</taxon>
        <taxon>Micromonosporaceae</taxon>
        <taxon>Micromonospora</taxon>
    </lineage>
</organism>
<proteinExistence type="inferred from homology"/>
<name>A0A6N3K1U9_9ACTN</name>
<evidence type="ECO:0000256" key="2">
    <source>
        <dbReference type="ARBA" id="ARBA00022679"/>
    </source>
</evidence>
<keyword evidence="3" id="KW-0133">Cell shape</keyword>
<dbReference type="GO" id="GO:0071555">
    <property type="term" value="P:cell wall organization"/>
    <property type="evidence" value="ECO:0007669"/>
    <property type="project" value="UniProtKB-KW"/>
</dbReference>
<dbReference type="InterPro" id="IPR003447">
    <property type="entry name" value="FEMABX"/>
</dbReference>
<dbReference type="EMBL" id="CP031263">
    <property type="protein sequence ID" value="AXH91737.1"/>
    <property type="molecule type" value="Genomic_DNA"/>
</dbReference>
<evidence type="ECO:0000313" key="9">
    <source>
        <dbReference type="EMBL" id="AXH91737.1"/>
    </source>
</evidence>
<reference evidence="9 10" key="1">
    <citation type="submission" date="2018-07" db="EMBL/GenBank/DDBJ databases">
        <authorList>
            <person name="Ye Y."/>
        </authorList>
    </citation>
    <scope>NUCLEOTIDE SEQUENCE [LARGE SCALE GENOMIC DNA]</scope>
    <source>
        <strain evidence="10">H14(2018)</strain>
    </source>
</reference>
<sequence>MRLEILDARKPADDERWRALHRDWDRREVFAHPAYLRLFAGPQDEPLAAYARTEHGFVLYPFLLRPVDAPHLAEPGRRYRDVVNAYGYGGAFAEGATELDAKEFWGAFDAWCGSRQVVSEVTRLTLFDEDRLPPPGPVRQKLVNVVRDLRTGEEEMWREFDHKVRKNVNKARRNGVIVVVDLDGGRLDDFLGIYERTMDRRAAASGYYFPREFFERIVDELPGQFAFFHAVHEGRVVSTELVLVSALNLYSYLGGTDEAAFDLRPNDLLKFEICRWGRAQGRIRFVLGGGYAPDDGIFRYKRAFAPNGLVPFHLGTRVLDEPAYRRLSTAHRREGSRRDPAWSASSDYFPEYRCPLPEPAGP</sequence>
<evidence type="ECO:0000256" key="7">
    <source>
        <dbReference type="SAM" id="MobiDB-lite"/>
    </source>
</evidence>
<dbReference type="InterPro" id="IPR050644">
    <property type="entry name" value="PG_Glycine_Bridge_Synth"/>
</dbReference>
<dbReference type="GO" id="GO:0009252">
    <property type="term" value="P:peptidoglycan biosynthetic process"/>
    <property type="evidence" value="ECO:0007669"/>
    <property type="project" value="UniProtKB-KW"/>
</dbReference>
<evidence type="ECO:0000256" key="6">
    <source>
        <dbReference type="ARBA" id="ARBA00023316"/>
    </source>
</evidence>
<protein>
    <submittedName>
        <fullName evidence="9">GNAT family N-acetyltransferase</fullName>
    </submittedName>
</protein>
<comment type="similarity">
    <text evidence="1">Belongs to the FemABX family.</text>
</comment>
<dbReference type="RefSeq" id="WP_114919932.1">
    <property type="nucleotide sequence ID" value="NZ_CP031263.1"/>
</dbReference>
<feature type="compositionally biased region" description="Basic and acidic residues" evidence="7">
    <location>
        <begin position="331"/>
        <end position="340"/>
    </location>
</feature>
<dbReference type="Gene3D" id="3.40.630.30">
    <property type="match status" value="1"/>
</dbReference>
<gene>
    <name evidence="9" type="ORF">DVH21_18445</name>
</gene>
<dbReference type="PROSITE" id="PS51191">
    <property type="entry name" value="FEMABX"/>
    <property type="match status" value="1"/>
</dbReference>
<keyword evidence="5" id="KW-0012">Acyltransferase</keyword>
<evidence type="ECO:0000256" key="4">
    <source>
        <dbReference type="ARBA" id="ARBA00022984"/>
    </source>
</evidence>
<dbReference type="PANTHER" id="PTHR36174">
    <property type="entry name" value="LIPID II:GLYCINE GLYCYLTRANSFERASE"/>
    <property type="match status" value="1"/>
</dbReference>
<dbReference type="GO" id="GO:0016755">
    <property type="term" value="F:aminoacyltransferase activity"/>
    <property type="evidence" value="ECO:0007669"/>
    <property type="project" value="InterPro"/>
</dbReference>
<dbReference type="SUPFAM" id="SSF55729">
    <property type="entry name" value="Acyl-CoA N-acyltransferases (Nat)"/>
    <property type="match status" value="1"/>
</dbReference>
<feature type="region of interest" description="Disordered" evidence="7">
    <location>
        <begin position="329"/>
        <end position="348"/>
    </location>
</feature>
<dbReference type="GO" id="GO:0008360">
    <property type="term" value="P:regulation of cell shape"/>
    <property type="evidence" value="ECO:0007669"/>
    <property type="project" value="UniProtKB-KW"/>
</dbReference>
<keyword evidence="2 9" id="KW-0808">Transferase</keyword>
<evidence type="ECO:0000256" key="3">
    <source>
        <dbReference type="ARBA" id="ARBA00022960"/>
    </source>
</evidence>
<dbReference type="Pfam" id="PF13480">
    <property type="entry name" value="Acetyltransf_6"/>
    <property type="match status" value="1"/>
</dbReference>
<feature type="domain" description="BioF2-like acetyltransferase" evidence="8">
    <location>
        <begin position="162"/>
        <end position="302"/>
    </location>
</feature>
<evidence type="ECO:0000256" key="5">
    <source>
        <dbReference type="ARBA" id="ARBA00023315"/>
    </source>
</evidence>
<evidence type="ECO:0000259" key="8">
    <source>
        <dbReference type="Pfam" id="PF13480"/>
    </source>
</evidence>
<dbReference type="PANTHER" id="PTHR36174:SF1">
    <property type="entry name" value="LIPID II:GLYCINE GLYCYLTRANSFERASE"/>
    <property type="match status" value="1"/>
</dbReference>
<evidence type="ECO:0000256" key="1">
    <source>
        <dbReference type="ARBA" id="ARBA00009943"/>
    </source>
</evidence>
<keyword evidence="6" id="KW-0961">Cell wall biogenesis/degradation</keyword>
<accession>A0A6N3K1U9</accession>
<dbReference type="AlphaFoldDB" id="A0A6N3K1U9"/>